<dbReference type="GO" id="GO:1904047">
    <property type="term" value="F:S-adenosyl-L-methionine binding"/>
    <property type="evidence" value="ECO:0007669"/>
    <property type="project" value="TreeGrafter"/>
</dbReference>
<dbReference type="Proteomes" id="UP000230052">
    <property type="component" value="Unassembled WGS sequence"/>
</dbReference>
<name>A0A2J0KQL5_9BACT</name>
<dbReference type="PANTHER" id="PTHR37822:SF2">
    <property type="entry name" value="SPORE PHOTOPRODUCT LYASE"/>
    <property type="match status" value="1"/>
</dbReference>
<dbReference type="Pfam" id="PF20903">
    <property type="entry name" value="SPL"/>
    <property type="match status" value="1"/>
</dbReference>
<sequence>MRPYKKEFYTLRRVKDLVKSYFSHFGVNKQREITRLLYEISKKENIAPENVLKHENFDNFDEIKTYLLKKRFPCTYAHSEISKIYLPRLELNPRLCVKSKKKNTFYPKNIFIEASLEKSHIASRFRNAFPESRFLEIKSLKEHLSKRKERFSISDYNNRRDMVFIINEIQDFFKRCPCTAGAYGCGYNIFNLGFGCIFECTYCYLQEYVNSPGIIFPANLDKFFSAFDSYKRAGMRIGTGEFSDSLMLDDVTEYSLSLIDFFRRHPQVTFEFKTKSDNIKNLLKAKHAGNIVISWSLNPQKMINENEFFTATLMDRINSALHCTEAGYKVGFHFDPVIYFKDWQKHYGNVINILFDAIKAKDIAWISIGTFRFKPELKKVIEARFPDNKILDGELMIGYDKKLRYPHTIRYHIYSALVQMMAKRSKKVPIYLCMEEKSMWRELKVAPPFNIT</sequence>
<protein>
    <recommendedName>
        <fullName evidence="3">DNA photolyase</fullName>
    </recommendedName>
</protein>
<dbReference type="GO" id="GO:0051539">
    <property type="term" value="F:4 iron, 4 sulfur cluster binding"/>
    <property type="evidence" value="ECO:0007669"/>
    <property type="project" value="TreeGrafter"/>
</dbReference>
<evidence type="ECO:0008006" key="3">
    <source>
        <dbReference type="Google" id="ProtNLM"/>
    </source>
</evidence>
<evidence type="ECO:0000313" key="2">
    <source>
        <dbReference type="Proteomes" id="UP000230052"/>
    </source>
</evidence>
<dbReference type="Gene3D" id="3.80.30.30">
    <property type="match status" value="1"/>
</dbReference>
<dbReference type="GO" id="GO:0042601">
    <property type="term" value="C:endospore-forming forespore"/>
    <property type="evidence" value="ECO:0007669"/>
    <property type="project" value="TreeGrafter"/>
</dbReference>
<dbReference type="GO" id="GO:0003913">
    <property type="term" value="F:DNA photolyase activity"/>
    <property type="evidence" value="ECO:0007669"/>
    <property type="project" value="TreeGrafter"/>
</dbReference>
<accession>A0A2J0KQL5</accession>
<organism evidence="1 2">
    <name type="scientific">Candidatus Aquitaenariimonas noxiae</name>
    <dbReference type="NCBI Taxonomy" id="1974741"/>
    <lineage>
        <taxon>Bacteria</taxon>
        <taxon>Pseudomonadati</taxon>
        <taxon>Candidatus Omnitrophota</taxon>
        <taxon>Candidatus Aquitaenariimonas</taxon>
    </lineage>
</organism>
<comment type="caution">
    <text evidence="1">The sequence shown here is derived from an EMBL/GenBank/DDBJ whole genome shotgun (WGS) entry which is preliminary data.</text>
</comment>
<proteinExistence type="predicted"/>
<dbReference type="AlphaFoldDB" id="A0A2J0KQL5"/>
<evidence type="ECO:0000313" key="1">
    <source>
        <dbReference type="EMBL" id="PIU40922.1"/>
    </source>
</evidence>
<reference evidence="1 2" key="1">
    <citation type="submission" date="2017-09" db="EMBL/GenBank/DDBJ databases">
        <title>Depth-based differentiation of microbial function through sediment-hosted aquifers and enrichment of novel symbionts in the deep terrestrial subsurface.</title>
        <authorList>
            <person name="Probst A.J."/>
            <person name="Ladd B."/>
            <person name="Jarett J.K."/>
            <person name="Geller-Mcgrath D.E."/>
            <person name="Sieber C.M."/>
            <person name="Emerson J.B."/>
            <person name="Anantharaman K."/>
            <person name="Thomas B.C."/>
            <person name="Malmstrom R."/>
            <person name="Stieglmeier M."/>
            <person name="Klingl A."/>
            <person name="Woyke T."/>
            <person name="Ryan C.M."/>
            <person name="Banfield J.F."/>
        </authorList>
    </citation>
    <scope>NUCLEOTIDE SEQUENCE [LARGE SCALE GENOMIC DNA]</scope>
    <source>
        <strain evidence="1">CG07_land_8_20_14_0_80_42_15</strain>
    </source>
</reference>
<dbReference type="InterPro" id="IPR049539">
    <property type="entry name" value="SPL"/>
</dbReference>
<dbReference type="EMBL" id="PEWV01000075">
    <property type="protein sequence ID" value="PIU40922.1"/>
    <property type="molecule type" value="Genomic_DNA"/>
</dbReference>
<gene>
    <name evidence="1" type="ORF">COS99_08455</name>
</gene>
<dbReference type="PANTHER" id="PTHR37822">
    <property type="entry name" value="SPORE PHOTOPRODUCT LYASE-RELATED"/>
    <property type="match status" value="1"/>
</dbReference>
<dbReference type="Gene3D" id="3.40.50.12110">
    <property type="match status" value="1"/>
</dbReference>